<protein>
    <recommendedName>
        <fullName evidence="1">DUF397 domain-containing protein</fullName>
    </recommendedName>
</protein>
<sequence length="57" mass="6226">MDVTWRKSSRSSEAGDNCVELADLGEAVGIRDSKDPAGAKFTLRRDEFASLVAVLKR</sequence>
<dbReference type="InterPro" id="IPR007278">
    <property type="entry name" value="DUF397"/>
</dbReference>
<feature type="domain" description="DUF397" evidence="1">
    <location>
        <begin position="4"/>
        <end position="56"/>
    </location>
</feature>
<comment type="caution">
    <text evidence="2">The sequence shown here is derived from an EMBL/GenBank/DDBJ whole genome shotgun (WGS) entry which is preliminary data.</text>
</comment>
<dbReference type="Pfam" id="PF04149">
    <property type="entry name" value="DUF397"/>
    <property type="match status" value="1"/>
</dbReference>
<accession>A0A7Y9GB57</accession>
<evidence type="ECO:0000313" key="2">
    <source>
        <dbReference type="EMBL" id="NYE13248.1"/>
    </source>
</evidence>
<dbReference type="Proteomes" id="UP000591272">
    <property type="component" value="Unassembled WGS sequence"/>
</dbReference>
<dbReference type="EMBL" id="JACCBT010000001">
    <property type="protein sequence ID" value="NYE13248.1"/>
    <property type="molecule type" value="Genomic_DNA"/>
</dbReference>
<proteinExistence type="predicted"/>
<dbReference type="AlphaFoldDB" id="A0A7Y9GB57"/>
<evidence type="ECO:0000259" key="1">
    <source>
        <dbReference type="Pfam" id="PF04149"/>
    </source>
</evidence>
<name>A0A7Y9GB57_9ACTN</name>
<keyword evidence="3" id="KW-1185">Reference proteome</keyword>
<dbReference type="RefSeq" id="WP_179834316.1">
    <property type="nucleotide sequence ID" value="NZ_BMRD01000025.1"/>
</dbReference>
<evidence type="ECO:0000313" key="3">
    <source>
        <dbReference type="Proteomes" id="UP000591272"/>
    </source>
</evidence>
<organism evidence="2 3">
    <name type="scientific">Actinomadura citrea</name>
    <dbReference type="NCBI Taxonomy" id="46158"/>
    <lineage>
        <taxon>Bacteria</taxon>
        <taxon>Bacillati</taxon>
        <taxon>Actinomycetota</taxon>
        <taxon>Actinomycetes</taxon>
        <taxon>Streptosporangiales</taxon>
        <taxon>Thermomonosporaceae</taxon>
        <taxon>Actinomadura</taxon>
    </lineage>
</organism>
<gene>
    <name evidence="2" type="ORF">BJ999_003544</name>
</gene>
<reference evidence="2 3" key="1">
    <citation type="submission" date="2020-07" db="EMBL/GenBank/DDBJ databases">
        <title>Sequencing the genomes of 1000 actinobacteria strains.</title>
        <authorList>
            <person name="Klenk H.-P."/>
        </authorList>
    </citation>
    <scope>NUCLEOTIDE SEQUENCE [LARGE SCALE GENOMIC DNA]</scope>
    <source>
        <strain evidence="2 3">DSM 43461</strain>
    </source>
</reference>